<dbReference type="AlphaFoldDB" id="A0A6I6SWJ7"/>
<feature type="chain" id="PRO_5026207589" evidence="2">
    <location>
        <begin position="20"/>
        <end position="149"/>
    </location>
</feature>
<name>A0A6I6SWJ7_9GAMM</name>
<dbReference type="KEGG" id="htx:EKK97_22705"/>
<dbReference type="Proteomes" id="UP000464013">
    <property type="component" value="Chromosome"/>
</dbReference>
<dbReference type="EMBL" id="CP035042">
    <property type="protein sequence ID" value="QHC52260.1"/>
    <property type="molecule type" value="Genomic_DNA"/>
</dbReference>
<dbReference type="OrthoDB" id="6173046at2"/>
<accession>A0A6I6SWJ7</accession>
<keyword evidence="4" id="KW-1185">Reference proteome</keyword>
<proteinExistence type="predicted"/>
<evidence type="ECO:0000256" key="1">
    <source>
        <dbReference type="SAM" id="MobiDB-lite"/>
    </source>
</evidence>
<evidence type="ECO:0000313" key="3">
    <source>
        <dbReference type="EMBL" id="QHC52260.1"/>
    </source>
</evidence>
<gene>
    <name evidence="3" type="ORF">EKK97_22705</name>
</gene>
<reference evidence="3 4" key="1">
    <citation type="submission" date="2019-01" db="EMBL/GenBank/DDBJ databases">
        <title>Complete genome of a denitifying bacterium Halomons sp. BC-M4-5.</title>
        <authorList>
            <person name="Wang L."/>
            <person name="Shao Z."/>
        </authorList>
    </citation>
    <scope>NUCLEOTIDE SEQUENCE [LARGE SCALE GENOMIC DNA]</scope>
    <source>
        <strain evidence="3 4">BC-M4-5</strain>
    </source>
</reference>
<feature type="region of interest" description="Disordered" evidence="1">
    <location>
        <begin position="21"/>
        <end position="149"/>
    </location>
</feature>
<sequence>MLRHVCLLLVTGWATTALAADPATPDESAAGMDPAEITEAPDITPGGAGTTSGITGSDMREEDQGSGSGETQGDELFQTPPAASDAGPAYETQSPEREDEDEQALPDEPLGAQDSGRREDGEPQSSAEHSPTDSGELRTETIRAAQSEP</sequence>
<keyword evidence="2" id="KW-0732">Signal</keyword>
<evidence type="ECO:0000313" key="4">
    <source>
        <dbReference type="Proteomes" id="UP000464013"/>
    </source>
</evidence>
<protein>
    <submittedName>
        <fullName evidence="3">Uncharacterized protein</fullName>
    </submittedName>
</protein>
<organism evidence="3 4">
    <name type="scientific">Billgrantia tianxiuensis</name>
    <dbReference type="NCBI Taxonomy" id="2497861"/>
    <lineage>
        <taxon>Bacteria</taxon>
        <taxon>Pseudomonadati</taxon>
        <taxon>Pseudomonadota</taxon>
        <taxon>Gammaproteobacteria</taxon>
        <taxon>Oceanospirillales</taxon>
        <taxon>Halomonadaceae</taxon>
        <taxon>Billgrantia</taxon>
    </lineage>
</organism>
<feature type="signal peptide" evidence="2">
    <location>
        <begin position="1"/>
        <end position="19"/>
    </location>
</feature>
<evidence type="ECO:0000256" key="2">
    <source>
        <dbReference type="SAM" id="SignalP"/>
    </source>
</evidence>
<feature type="compositionally biased region" description="Polar residues" evidence="1">
    <location>
        <begin position="123"/>
        <end position="133"/>
    </location>
</feature>